<feature type="compositionally biased region" description="Basic and acidic residues" evidence="6">
    <location>
        <begin position="390"/>
        <end position="408"/>
    </location>
</feature>
<dbReference type="Pfam" id="PF13923">
    <property type="entry name" value="zf-C3HC4_2"/>
    <property type="match status" value="1"/>
</dbReference>
<feature type="domain" description="RING-type" evidence="7">
    <location>
        <begin position="426"/>
        <end position="464"/>
    </location>
</feature>
<dbReference type="SUPFAM" id="SSF57850">
    <property type="entry name" value="RING/U-box"/>
    <property type="match status" value="2"/>
</dbReference>
<feature type="compositionally biased region" description="Low complexity" evidence="6">
    <location>
        <begin position="36"/>
        <end position="46"/>
    </location>
</feature>
<gene>
    <name evidence="9" type="primary">LONRF3</name>
</gene>
<evidence type="ECO:0000256" key="6">
    <source>
        <dbReference type="SAM" id="MobiDB-lite"/>
    </source>
</evidence>
<dbReference type="Bgee" id="ENSCHIG00000011871">
    <property type="expression patterns" value="Expressed in prefrontal cortex and 15 other cell types or tissues"/>
</dbReference>
<reference evidence="10" key="1">
    <citation type="submission" date="2016-04" db="EMBL/GenBank/DDBJ databases">
        <title>Polished mammalian reference genomes with single-molecule sequencing and chromosome conformation capture applied to the Capra hircus genome.</title>
        <authorList>
            <person name="Bickhart D.M."/>
            <person name="Koren S."/>
            <person name="Rosen B."/>
            <person name="Hastie A."/>
            <person name="Liachko I."/>
            <person name="Sullivan S.T."/>
            <person name="Burton J."/>
            <person name="Sayre B.L."/>
            <person name="Huson H.J."/>
            <person name="Lee J."/>
            <person name="Lam E."/>
            <person name="Kelley C.M."/>
            <person name="Hutchison J.L."/>
            <person name="Zhou Y."/>
            <person name="Sun J."/>
            <person name="Crisa A."/>
            <person name="Schwartz J.C."/>
            <person name="Hammond J.A."/>
            <person name="Schroeder S.G."/>
            <person name="Liu G.E."/>
            <person name="Dunham M."/>
            <person name="Shendure J."/>
            <person name="Sonstegard T.S."/>
            <person name="Phillippy A.M."/>
            <person name="Van Tassell C.P."/>
            <person name="Smith T.P."/>
        </authorList>
    </citation>
    <scope>NUCLEOTIDE SEQUENCE [LARGE SCALE GENOMIC DNA]</scope>
</reference>
<dbReference type="Pfam" id="PF02190">
    <property type="entry name" value="LON_substr_bdg"/>
    <property type="match status" value="1"/>
</dbReference>
<keyword evidence="1" id="KW-0479">Metal-binding</keyword>
<reference evidence="9" key="2">
    <citation type="submission" date="2025-08" db="UniProtKB">
        <authorList>
            <consortium name="Ensembl"/>
        </authorList>
    </citation>
    <scope>IDENTIFICATION</scope>
</reference>
<dbReference type="PANTHER" id="PTHR23327:SF41">
    <property type="entry name" value="LON PEPTIDASE N-TERMINAL DOMAIN AND RING FINGER PROTEIN 3"/>
    <property type="match status" value="1"/>
</dbReference>
<dbReference type="InterPro" id="IPR013083">
    <property type="entry name" value="Znf_RING/FYVE/PHD"/>
</dbReference>
<dbReference type="Gene3D" id="2.30.130.40">
    <property type="entry name" value="LON domain-like"/>
    <property type="match status" value="1"/>
</dbReference>
<feature type="region of interest" description="Disordered" evidence="6">
    <location>
        <begin position="336"/>
        <end position="412"/>
    </location>
</feature>
<feature type="compositionally biased region" description="Polar residues" evidence="6">
    <location>
        <begin position="364"/>
        <end position="374"/>
    </location>
</feature>
<proteinExistence type="predicted"/>
<sequence length="718" mass="79232">MDSFQTGQMLSLPAELGSNNLELAEPAASAARGDTGPHPEAAAEGPAPLPTRPPEQEQPPRASTPECKVLLTQADALASGGRLREALEVYRQLSERQQLVAEQLEQLVRCLAENVPQAEEPAPEPPDGSRAGSCALAAEEPGAVTAAEATEVWDGFKCRKCHGFLSDPVSLSCGHTFCKLCLERGRAADRRCALCGVKLSALMVTTGRARGTRRAGQQAPPPLRVNVVLSGLLGKLFPGPARASQLRHEGNRLYRERQVEAALLKYNEAVRLAPNDHLLYSNRSQIYFTLESHEDALHDAEIACKLRPMGFKETPERPHCSSQEGAAARGQGGSLMDLATVTGDGPQDHTEDSAGAEEEKGVAASSQAASSKTGKCQEKKRKHCQIEPQDPERPKKASKPDPSTDPRAKPALSVPLASFDASDLECSLCMRLFYEPVTTPCGHTFCLKCLERCLDHNAKCPLCKDGLSQCLASRKYSKNVIMEELIAKFLPEELKERRRLYEEEMEELSNLNKNVPIFVCTMAYPTVPCPLHIFEPCYRLMIRRCIETGTRQFGMCLGDPVKGFAEYGCILEIRNVQFFADGRSVVDSIGKRRFKVLHQGQRDGYNTADIEYIEDQKVQGEDCAELMGLHSCVYEQASSWFHSLKSSLKNRILNHFGPMPEKDADPQINPNGPAWCWWTLAVLPLESRAQLPFLAMRSLKDRLNGIRRVLAFISRNQN</sequence>
<evidence type="ECO:0000313" key="10">
    <source>
        <dbReference type="Proteomes" id="UP000291000"/>
    </source>
</evidence>
<dbReference type="Ensembl" id="ENSCHIT00000016606.1">
    <property type="protein sequence ID" value="ENSCHIP00000008841.1"/>
    <property type="gene ID" value="ENSCHIG00000011871.1"/>
</dbReference>
<dbReference type="SUPFAM" id="SSF88697">
    <property type="entry name" value="PUA domain-like"/>
    <property type="match status" value="1"/>
</dbReference>
<dbReference type="InterPro" id="IPR001841">
    <property type="entry name" value="Znf_RING"/>
</dbReference>
<feature type="compositionally biased region" description="Basic and acidic residues" evidence="6">
    <location>
        <begin position="346"/>
        <end position="361"/>
    </location>
</feature>
<feature type="repeat" description="TPR" evidence="5">
    <location>
        <begin position="243"/>
        <end position="276"/>
    </location>
</feature>
<feature type="compositionally biased region" description="Pro residues" evidence="6">
    <location>
        <begin position="47"/>
        <end position="57"/>
    </location>
</feature>
<evidence type="ECO:0000256" key="4">
    <source>
        <dbReference type="PROSITE-ProRule" id="PRU00175"/>
    </source>
</evidence>
<dbReference type="InterPro" id="IPR019734">
    <property type="entry name" value="TPR_rpt"/>
</dbReference>
<dbReference type="InterPro" id="IPR003111">
    <property type="entry name" value="Lon_prtase_N"/>
</dbReference>
<dbReference type="Gene3D" id="1.25.40.10">
    <property type="entry name" value="Tetratricopeptide repeat domain"/>
    <property type="match status" value="1"/>
</dbReference>
<keyword evidence="10" id="KW-1185">Reference proteome</keyword>
<dbReference type="SMART" id="SM00464">
    <property type="entry name" value="LON"/>
    <property type="match status" value="1"/>
</dbReference>
<evidence type="ECO:0000256" key="1">
    <source>
        <dbReference type="ARBA" id="ARBA00022723"/>
    </source>
</evidence>
<feature type="domain" description="Lon N-terminal" evidence="8">
    <location>
        <begin position="505"/>
        <end position="714"/>
    </location>
</feature>
<dbReference type="PROSITE" id="PS50089">
    <property type="entry name" value="ZF_RING_2"/>
    <property type="match status" value="2"/>
</dbReference>
<dbReference type="GO" id="GO:0061630">
    <property type="term" value="F:ubiquitin protein ligase activity"/>
    <property type="evidence" value="ECO:0007669"/>
    <property type="project" value="TreeGrafter"/>
</dbReference>
<evidence type="ECO:0000313" key="9">
    <source>
        <dbReference type="Ensembl" id="ENSCHIP00000008841.1"/>
    </source>
</evidence>
<evidence type="ECO:0000256" key="2">
    <source>
        <dbReference type="ARBA" id="ARBA00022771"/>
    </source>
</evidence>
<evidence type="ECO:0000259" key="8">
    <source>
        <dbReference type="PROSITE" id="PS51787"/>
    </source>
</evidence>
<dbReference type="GO" id="GO:0008270">
    <property type="term" value="F:zinc ion binding"/>
    <property type="evidence" value="ECO:0007669"/>
    <property type="project" value="UniProtKB-KW"/>
</dbReference>
<evidence type="ECO:0000259" key="7">
    <source>
        <dbReference type="PROSITE" id="PS50089"/>
    </source>
</evidence>
<dbReference type="PROSITE" id="PS00518">
    <property type="entry name" value="ZF_RING_1"/>
    <property type="match status" value="2"/>
</dbReference>
<protein>
    <submittedName>
        <fullName evidence="9">LON peptidase N-terminal domain and ring finger 3</fullName>
    </submittedName>
</protein>
<dbReference type="PANTHER" id="PTHR23327">
    <property type="entry name" value="RING FINGER PROTEIN 127"/>
    <property type="match status" value="1"/>
</dbReference>
<accession>A0A452E9Z4</accession>
<dbReference type="GeneTree" id="ENSGT00440000033329"/>
<dbReference type="CDD" id="cd16513">
    <property type="entry name" value="RING-HC_LONFs_rpt1"/>
    <property type="match status" value="1"/>
</dbReference>
<feature type="domain" description="RING-type" evidence="7">
    <location>
        <begin position="158"/>
        <end position="195"/>
    </location>
</feature>
<dbReference type="InterPro" id="IPR015947">
    <property type="entry name" value="PUA-like_sf"/>
</dbReference>
<dbReference type="SMART" id="SM00184">
    <property type="entry name" value="RING"/>
    <property type="match status" value="2"/>
</dbReference>
<evidence type="ECO:0000256" key="5">
    <source>
        <dbReference type="PROSITE-ProRule" id="PRU00339"/>
    </source>
</evidence>
<organism evidence="9 10">
    <name type="scientific">Capra hircus</name>
    <name type="common">Goat</name>
    <dbReference type="NCBI Taxonomy" id="9925"/>
    <lineage>
        <taxon>Eukaryota</taxon>
        <taxon>Metazoa</taxon>
        <taxon>Chordata</taxon>
        <taxon>Craniata</taxon>
        <taxon>Vertebrata</taxon>
        <taxon>Euteleostomi</taxon>
        <taxon>Mammalia</taxon>
        <taxon>Eutheria</taxon>
        <taxon>Laurasiatheria</taxon>
        <taxon>Artiodactyla</taxon>
        <taxon>Ruminantia</taxon>
        <taxon>Pecora</taxon>
        <taxon>Bovidae</taxon>
        <taxon>Caprinae</taxon>
        <taxon>Capra</taxon>
    </lineage>
</organism>
<dbReference type="SUPFAM" id="SSF48452">
    <property type="entry name" value="TPR-like"/>
    <property type="match status" value="1"/>
</dbReference>
<dbReference type="PROSITE" id="PS50005">
    <property type="entry name" value="TPR"/>
    <property type="match status" value="1"/>
</dbReference>
<dbReference type="Pfam" id="PF00097">
    <property type="entry name" value="zf-C3HC4"/>
    <property type="match status" value="1"/>
</dbReference>
<keyword evidence="5" id="KW-0802">TPR repeat</keyword>
<dbReference type="InterPro" id="IPR011990">
    <property type="entry name" value="TPR-like_helical_dom_sf"/>
</dbReference>
<dbReference type="InterPro" id="IPR017907">
    <property type="entry name" value="Znf_RING_CS"/>
</dbReference>
<dbReference type="InterPro" id="IPR018957">
    <property type="entry name" value="Znf_C3HC4_RING-type"/>
</dbReference>
<reference evidence="9" key="3">
    <citation type="submission" date="2025-09" db="UniProtKB">
        <authorList>
            <consortium name="Ensembl"/>
        </authorList>
    </citation>
    <scope>IDENTIFICATION</scope>
</reference>
<dbReference type="AlphaFoldDB" id="A0A452E9Z4"/>
<dbReference type="Proteomes" id="UP000291000">
    <property type="component" value="Unassembled WGS sequence"/>
</dbReference>
<keyword evidence="2 4" id="KW-0863">Zinc-finger</keyword>
<dbReference type="CDD" id="cd16514">
    <property type="entry name" value="RING-HC_LONFs_rpt2"/>
    <property type="match status" value="1"/>
</dbReference>
<dbReference type="PROSITE" id="PS51787">
    <property type="entry name" value="LON_N"/>
    <property type="match status" value="1"/>
</dbReference>
<feature type="region of interest" description="Disordered" evidence="6">
    <location>
        <begin position="1"/>
        <end position="66"/>
    </location>
</feature>
<dbReference type="Gene3D" id="3.30.40.10">
    <property type="entry name" value="Zinc/RING finger domain, C3HC4 (zinc finger)"/>
    <property type="match status" value="2"/>
</dbReference>
<keyword evidence="3" id="KW-0862">Zinc</keyword>
<name>A0A452E9Z4_CAPHI</name>
<dbReference type="GO" id="GO:0005737">
    <property type="term" value="C:cytoplasm"/>
    <property type="evidence" value="ECO:0007669"/>
    <property type="project" value="UniProtKB-ARBA"/>
</dbReference>
<evidence type="ECO:0000256" key="3">
    <source>
        <dbReference type="ARBA" id="ARBA00022833"/>
    </source>
</evidence>
<dbReference type="InterPro" id="IPR046336">
    <property type="entry name" value="Lon_prtase_N_sf"/>
</dbReference>